<dbReference type="OrthoDB" id="5801779at2"/>
<feature type="region of interest" description="Disordered" evidence="1">
    <location>
        <begin position="107"/>
        <end position="129"/>
    </location>
</feature>
<reference evidence="2 3" key="1">
    <citation type="submission" date="2019-07" db="EMBL/GenBank/DDBJ databases">
        <title>Lysobacter weifangensis sp. nov., isolated from bensulfuron-methyl contaminated farmland soil.</title>
        <authorList>
            <person name="Zhao H."/>
        </authorList>
    </citation>
    <scope>NUCLEOTIDE SEQUENCE [LARGE SCALE GENOMIC DNA]</scope>
    <source>
        <strain evidence="2 3">CC-Bw-6</strain>
    </source>
</reference>
<dbReference type="EMBL" id="CP041742">
    <property type="protein sequence ID" value="QDQ74502.1"/>
    <property type="molecule type" value="Genomic_DNA"/>
</dbReference>
<dbReference type="Proteomes" id="UP000315891">
    <property type="component" value="Chromosome"/>
</dbReference>
<evidence type="ECO:0000313" key="2">
    <source>
        <dbReference type="EMBL" id="QDQ74502.1"/>
    </source>
</evidence>
<protein>
    <submittedName>
        <fullName evidence="2">DUF721 domain-containing protein</fullName>
    </submittedName>
</protein>
<proteinExistence type="predicted"/>
<dbReference type="InterPro" id="IPR007922">
    <property type="entry name" value="DciA-like"/>
</dbReference>
<evidence type="ECO:0000313" key="3">
    <source>
        <dbReference type="Proteomes" id="UP000315891"/>
    </source>
</evidence>
<sequence length="147" mass="15595">MSKSATRNPRASTSVAALDALLEGPGGDPIRRALWLDALDRQLRPRLPQALAAHARLGNVHNGRLVYLVDAPAWHARLRLAGPELLDAARSIGLEVSSLVVKTSHAAMAAPTAPPTRRKPDPVAARKAAAALDLCQADRSDPSRKPS</sequence>
<dbReference type="Pfam" id="PF05258">
    <property type="entry name" value="DciA"/>
    <property type="match status" value="1"/>
</dbReference>
<organism evidence="2 3">
    <name type="scientific">Pseudoluteimonas lycopersici</name>
    <dbReference type="NCBI Taxonomy" id="1324796"/>
    <lineage>
        <taxon>Bacteria</taxon>
        <taxon>Pseudomonadati</taxon>
        <taxon>Pseudomonadota</taxon>
        <taxon>Gammaproteobacteria</taxon>
        <taxon>Lysobacterales</taxon>
        <taxon>Lysobacteraceae</taxon>
        <taxon>Pseudoluteimonas</taxon>
    </lineage>
</organism>
<dbReference type="RefSeq" id="WP_143880011.1">
    <property type="nucleotide sequence ID" value="NZ_BAABLZ010000001.1"/>
</dbReference>
<gene>
    <name evidence="2" type="ORF">FNZ56_11735</name>
</gene>
<accession>A0A516V7I1</accession>
<keyword evidence="3" id="KW-1185">Reference proteome</keyword>
<name>A0A516V7I1_9GAMM</name>
<dbReference type="AlphaFoldDB" id="A0A516V7I1"/>
<evidence type="ECO:0000256" key="1">
    <source>
        <dbReference type="SAM" id="MobiDB-lite"/>
    </source>
</evidence>